<evidence type="ECO:0000313" key="1">
    <source>
        <dbReference type="EMBL" id="QAA31276.1"/>
    </source>
</evidence>
<dbReference type="Proteomes" id="UP000286268">
    <property type="component" value="Chromosome"/>
</dbReference>
<sequence>MITAGKLVRFFGELGGLSTERLLGAVGKSALTIGGKVENSNIKKIGEKSIKLGHVASDKLCTLSKNSGESVDNIINSAETSIKKLKDSAFTKEVNIYGDAKEIYGAENFIEETYEEKY</sequence>
<organism evidence="1 2">
    <name type="scientific">Clostridium manihotivorum</name>
    <dbReference type="NCBI Taxonomy" id="2320868"/>
    <lineage>
        <taxon>Bacteria</taxon>
        <taxon>Bacillati</taxon>
        <taxon>Bacillota</taxon>
        <taxon>Clostridia</taxon>
        <taxon>Eubacteriales</taxon>
        <taxon>Clostridiaceae</taxon>
        <taxon>Clostridium</taxon>
    </lineage>
</organism>
<dbReference type="RefSeq" id="WP_128212060.1">
    <property type="nucleotide sequence ID" value="NZ_CP025746.1"/>
</dbReference>
<dbReference type="KEGG" id="cmah:C1I91_06280"/>
<protein>
    <submittedName>
        <fullName evidence="1">Uncharacterized protein</fullName>
    </submittedName>
</protein>
<evidence type="ECO:0000313" key="2">
    <source>
        <dbReference type="Proteomes" id="UP000286268"/>
    </source>
</evidence>
<dbReference type="EMBL" id="CP025746">
    <property type="protein sequence ID" value="QAA31276.1"/>
    <property type="molecule type" value="Genomic_DNA"/>
</dbReference>
<proteinExistence type="predicted"/>
<reference evidence="1 2" key="1">
    <citation type="submission" date="2018-01" db="EMBL/GenBank/DDBJ databases">
        <title>Genome Sequencing and Assembly of Anaerobacter polyendosporus strain CT4.</title>
        <authorList>
            <person name="Tachaapaikoon C."/>
            <person name="Sutheeworapong S."/>
            <person name="Jenjaroenpun P."/>
            <person name="Wongsurawat T."/>
            <person name="Nookeaw I."/>
            <person name="Cheawchanlertfa P."/>
            <person name="Kosugi A."/>
            <person name="Cheevadhanarak S."/>
            <person name="Ratanakhanokchai K."/>
        </authorList>
    </citation>
    <scope>NUCLEOTIDE SEQUENCE [LARGE SCALE GENOMIC DNA]</scope>
    <source>
        <strain evidence="1 2">CT4</strain>
    </source>
</reference>
<accession>A0A3R5U7Z4</accession>
<gene>
    <name evidence="1" type="ORF">C1I91_06280</name>
</gene>
<name>A0A3R5U7Z4_9CLOT</name>
<keyword evidence="2" id="KW-1185">Reference proteome</keyword>
<dbReference type="AlphaFoldDB" id="A0A3R5U7Z4"/>